<dbReference type="PANTHER" id="PTHR10196:SF69">
    <property type="entry name" value="GLYCEROL KINASE"/>
    <property type="match status" value="1"/>
</dbReference>
<dbReference type="FunFam" id="3.30.420.40:FF:000086">
    <property type="entry name" value="Glycerol kinase"/>
    <property type="match status" value="1"/>
</dbReference>
<evidence type="ECO:0000256" key="3">
    <source>
        <dbReference type="ARBA" id="ARBA00012099"/>
    </source>
</evidence>
<dbReference type="InterPro" id="IPR005999">
    <property type="entry name" value="Glycerol_kin"/>
</dbReference>
<dbReference type="PROSITE" id="PS00445">
    <property type="entry name" value="FGGY_KINASES_2"/>
    <property type="match status" value="1"/>
</dbReference>
<dbReference type="EMBL" id="JARJCM010000292">
    <property type="protein sequence ID" value="KAJ7019454.1"/>
    <property type="molecule type" value="Genomic_DNA"/>
</dbReference>
<evidence type="ECO:0000256" key="4">
    <source>
        <dbReference type="ARBA" id="ARBA00022679"/>
    </source>
</evidence>
<evidence type="ECO:0000259" key="13">
    <source>
        <dbReference type="Pfam" id="PF02782"/>
    </source>
</evidence>
<dbReference type="AlphaFoldDB" id="A0AAD6S258"/>
<comment type="pathway">
    <text evidence="1">Polyol metabolism; glycerol degradation via glycerol kinase pathway; sn-glycerol 3-phosphate from glycerol: step 1/1.</text>
</comment>
<dbReference type="Pfam" id="PF12937">
    <property type="entry name" value="F-box-like"/>
    <property type="match status" value="1"/>
</dbReference>
<keyword evidence="6 10" id="KW-0418">Kinase</keyword>
<reference evidence="15" key="1">
    <citation type="submission" date="2023-03" db="EMBL/GenBank/DDBJ databases">
        <title>Massive genome expansion in bonnet fungi (Mycena s.s.) driven by repeated elements and novel gene families across ecological guilds.</title>
        <authorList>
            <consortium name="Lawrence Berkeley National Laboratory"/>
            <person name="Harder C.B."/>
            <person name="Miyauchi S."/>
            <person name="Viragh M."/>
            <person name="Kuo A."/>
            <person name="Thoen E."/>
            <person name="Andreopoulos B."/>
            <person name="Lu D."/>
            <person name="Skrede I."/>
            <person name="Drula E."/>
            <person name="Henrissat B."/>
            <person name="Morin E."/>
            <person name="Kohler A."/>
            <person name="Barry K."/>
            <person name="LaButti K."/>
            <person name="Morin E."/>
            <person name="Salamov A."/>
            <person name="Lipzen A."/>
            <person name="Mereny Z."/>
            <person name="Hegedus B."/>
            <person name="Baldrian P."/>
            <person name="Stursova M."/>
            <person name="Weitz H."/>
            <person name="Taylor A."/>
            <person name="Grigoriev I.V."/>
            <person name="Nagy L.G."/>
            <person name="Martin F."/>
            <person name="Kauserud H."/>
        </authorList>
    </citation>
    <scope>NUCLEOTIDE SEQUENCE</scope>
    <source>
        <strain evidence="15">CBHHK200</strain>
    </source>
</reference>
<dbReference type="InterPro" id="IPR018483">
    <property type="entry name" value="Carb_kinase_FGGY_CS"/>
</dbReference>
<feature type="domain" description="Carbohydrate kinase FGGY C-terminal" evidence="13">
    <location>
        <begin position="285"/>
        <end position="476"/>
    </location>
</feature>
<dbReference type="CDD" id="cd07792">
    <property type="entry name" value="ASKHA_NBD_FGGY_GK1-3-like"/>
    <property type="match status" value="1"/>
</dbReference>
<dbReference type="PROSITE" id="PS00933">
    <property type="entry name" value="FGGY_KINASES_1"/>
    <property type="match status" value="1"/>
</dbReference>
<feature type="region of interest" description="Disordered" evidence="11">
    <location>
        <begin position="523"/>
        <end position="559"/>
    </location>
</feature>
<dbReference type="Pfam" id="PF00370">
    <property type="entry name" value="FGGY_N"/>
    <property type="match status" value="1"/>
</dbReference>
<dbReference type="Proteomes" id="UP001218188">
    <property type="component" value="Unassembled WGS sequence"/>
</dbReference>
<dbReference type="InterPro" id="IPR043129">
    <property type="entry name" value="ATPase_NBD"/>
</dbReference>
<sequence>MSKPGEFVGSLDCGTTSVRFIIFDKYADIVAEHQLEFPQYYPHPGWHEHDATEIQEHADKCVEAAVKDMVAAGWAADSVKVIGITNQRETAVAWSRTTGKPLCKAIVWTDSRTKNVVAHFQAKLVETGIEVRPGEWKKGKEDGVEALRNITGLPLSTYFSGIKLRWMIDNYPDVHAAHEADDLLFGTVESWVLYNLLGGAATGIHLSDCTNASRTLLLNTTTLQWEPSLLAFFGFRPSILPKLVSTSEVYGKIAAGPLAGVPVGGLVGDQQGALVGNKCLKQGEAKCTYGTGAFLLFCTGGEIVKSNHGLLSTVAYQAGPNAKPVYALEGSIAVAGSAIKWLRDSMNIISSAADVNDLAAKEPNAGGLYFVTAFSGLLAPYWDPGAAGTLIGISQYTNPSHIARATLEANAYQTRAIIESMLLDSGAPLKHLKVDGGMTNGDLAMQVLADVGGFTVIRPEMRESTALGSALLAGSAIKLFGWDLTKPETLAEVNTKGSREFAPELEEGARKKGWEGWQRAVERSKGWEEGVDENVESDDEKDSLRKNLSRSQELSADLEGQHEGLQAAGARNRGISGIVDSSAFRSKSERNGKDREGDSCLVLRLSASQPKKMVSQNAAPTCQKCATSLFEPEKPLRSSTISRDILDSNEPVSDLVLPSIREFILQGSVRRERLDKKIASLRSALEDMLKERDPLDAEIRKHEGAISPLRRMPAELLSLIFTFASSDNDLLSVQTGPWIVSAVCSRWRQIALSQPGLWTSIYLCLVDEPPESPSLVGIEATLAAHLERSQQLPLTITFRTFYDHECTAQEGALLDLLAEHSNRWETVTFSGPLELYSSLDNSIYDLPILRELDIMIHSIHDEAILGPVSVFDSCPKLQRAFVNAGPHGGSRPVTVDLPFPQLLFYSGSNPWINHVPTLRSAGNIVDCVLHLIEPSSIPPGSPIVALPHLLRLSISQNTLLDFLDIPALQELYTFDESNNLHPSLTRLPNLEKLFIAGTRTGVDVSRLLHAAPTITNLCVYVSIIFVGDLFSALAPQAQSEGTRIVSPLHTISLRVIRDASDFNFDYQLVPHLDQDLLMSTLESHWQCGGWRTINLYCPQFTANPTTLERLHKLRSQGMSFQVFRRAHALLDHVIPRGFEFDSDFYSCFEPSYTST</sequence>
<comment type="caution">
    <text evidence="15">The sequence shown here is derived from an EMBL/GenBank/DDBJ whole genome shotgun (WGS) entry which is preliminary data.</text>
</comment>
<dbReference type="FunFam" id="3.30.420.40:FF:000108">
    <property type="entry name" value="Glycerol kinase, glycosomal"/>
    <property type="match status" value="1"/>
</dbReference>
<dbReference type="GO" id="GO:0006641">
    <property type="term" value="P:triglyceride metabolic process"/>
    <property type="evidence" value="ECO:0007669"/>
    <property type="project" value="TreeGrafter"/>
</dbReference>
<dbReference type="InterPro" id="IPR018484">
    <property type="entry name" value="FGGY_N"/>
</dbReference>
<accession>A0AAD6S258</accession>
<dbReference type="SUPFAM" id="SSF81383">
    <property type="entry name" value="F-box domain"/>
    <property type="match status" value="1"/>
</dbReference>
<evidence type="ECO:0000256" key="1">
    <source>
        <dbReference type="ARBA" id="ARBA00005190"/>
    </source>
</evidence>
<dbReference type="InterPro" id="IPR018485">
    <property type="entry name" value="FGGY_C"/>
</dbReference>
<evidence type="ECO:0000256" key="8">
    <source>
        <dbReference type="ARBA" id="ARBA00022840"/>
    </source>
</evidence>
<proteinExistence type="inferred from homology"/>
<evidence type="ECO:0000256" key="9">
    <source>
        <dbReference type="ARBA" id="ARBA00043149"/>
    </source>
</evidence>
<dbReference type="GO" id="GO:0005739">
    <property type="term" value="C:mitochondrion"/>
    <property type="evidence" value="ECO:0007669"/>
    <property type="project" value="TreeGrafter"/>
</dbReference>
<dbReference type="Gene3D" id="1.20.1280.50">
    <property type="match status" value="1"/>
</dbReference>
<evidence type="ECO:0000256" key="10">
    <source>
        <dbReference type="RuleBase" id="RU003733"/>
    </source>
</evidence>
<evidence type="ECO:0000259" key="12">
    <source>
        <dbReference type="Pfam" id="PF00370"/>
    </source>
</evidence>
<dbReference type="Pfam" id="PF02782">
    <property type="entry name" value="FGGY_C"/>
    <property type="match status" value="1"/>
</dbReference>
<keyword evidence="4 10" id="KW-0808">Transferase</keyword>
<organism evidence="15 16">
    <name type="scientific">Mycena alexandri</name>
    <dbReference type="NCBI Taxonomy" id="1745969"/>
    <lineage>
        <taxon>Eukaryota</taxon>
        <taxon>Fungi</taxon>
        <taxon>Dikarya</taxon>
        <taxon>Basidiomycota</taxon>
        <taxon>Agaricomycotina</taxon>
        <taxon>Agaricomycetes</taxon>
        <taxon>Agaricomycetidae</taxon>
        <taxon>Agaricales</taxon>
        <taxon>Marasmiineae</taxon>
        <taxon>Mycenaceae</taxon>
        <taxon>Mycena</taxon>
    </lineage>
</organism>
<dbReference type="GO" id="GO:0046167">
    <property type="term" value="P:glycerol-3-phosphate biosynthetic process"/>
    <property type="evidence" value="ECO:0007669"/>
    <property type="project" value="TreeGrafter"/>
</dbReference>
<dbReference type="InterPro" id="IPR001810">
    <property type="entry name" value="F-box_dom"/>
</dbReference>
<evidence type="ECO:0000259" key="14">
    <source>
        <dbReference type="Pfam" id="PF12937"/>
    </source>
</evidence>
<keyword evidence="7" id="KW-0319">Glycerol metabolism</keyword>
<keyword evidence="8" id="KW-0067">ATP-binding</keyword>
<evidence type="ECO:0000256" key="5">
    <source>
        <dbReference type="ARBA" id="ARBA00022741"/>
    </source>
</evidence>
<evidence type="ECO:0000256" key="7">
    <source>
        <dbReference type="ARBA" id="ARBA00022798"/>
    </source>
</evidence>
<dbReference type="SUPFAM" id="SSF53067">
    <property type="entry name" value="Actin-like ATPase domain"/>
    <property type="match status" value="2"/>
</dbReference>
<dbReference type="NCBIfam" id="TIGR01311">
    <property type="entry name" value="glycerol_kin"/>
    <property type="match status" value="1"/>
</dbReference>
<feature type="domain" description="Carbohydrate kinase FGGY N-terminal" evidence="12">
    <location>
        <begin position="9"/>
        <end position="276"/>
    </location>
</feature>
<evidence type="ECO:0000256" key="2">
    <source>
        <dbReference type="ARBA" id="ARBA00009156"/>
    </source>
</evidence>
<protein>
    <recommendedName>
        <fullName evidence="3">glycerol kinase</fullName>
        <ecNumber evidence="3">2.7.1.30</ecNumber>
    </recommendedName>
    <alternativeName>
        <fullName evidence="9">ATP:glycerol 3-phosphotransferase</fullName>
    </alternativeName>
</protein>
<keyword evidence="5" id="KW-0547">Nucleotide-binding</keyword>
<evidence type="ECO:0000256" key="11">
    <source>
        <dbReference type="SAM" id="MobiDB-lite"/>
    </source>
</evidence>
<dbReference type="EC" id="2.7.1.30" evidence="3"/>
<dbReference type="InterPro" id="IPR042018">
    <property type="entry name" value="GK1-3_metazoan-type"/>
</dbReference>
<keyword evidence="16" id="KW-1185">Reference proteome</keyword>
<evidence type="ECO:0000313" key="16">
    <source>
        <dbReference type="Proteomes" id="UP001218188"/>
    </source>
</evidence>
<dbReference type="InterPro" id="IPR036047">
    <property type="entry name" value="F-box-like_dom_sf"/>
</dbReference>
<dbReference type="GO" id="GO:0004370">
    <property type="term" value="F:glycerol kinase activity"/>
    <property type="evidence" value="ECO:0007669"/>
    <property type="project" value="UniProtKB-EC"/>
</dbReference>
<dbReference type="GO" id="GO:0005524">
    <property type="term" value="F:ATP binding"/>
    <property type="evidence" value="ECO:0007669"/>
    <property type="project" value="UniProtKB-KW"/>
</dbReference>
<comment type="similarity">
    <text evidence="2 10">Belongs to the FGGY kinase family.</text>
</comment>
<evidence type="ECO:0000256" key="6">
    <source>
        <dbReference type="ARBA" id="ARBA00022777"/>
    </source>
</evidence>
<dbReference type="GO" id="GO:0006071">
    <property type="term" value="P:glycerol metabolic process"/>
    <property type="evidence" value="ECO:0007669"/>
    <property type="project" value="UniProtKB-KW"/>
</dbReference>
<dbReference type="PANTHER" id="PTHR10196">
    <property type="entry name" value="SUGAR KINASE"/>
    <property type="match status" value="1"/>
</dbReference>
<feature type="domain" description="F-box" evidence="14">
    <location>
        <begin position="710"/>
        <end position="763"/>
    </location>
</feature>
<gene>
    <name evidence="15" type="ORF">C8F04DRAFT_1197645</name>
</gene>
<evidence type="ECO:0000313" key="15">
    <source>
        <dbReference type="EMBL" id="KAJ7019454.1"/>
    </source>
</evidence>
<name>A0AAD6S258_9AGAR</name>
<dbReference type="Gene3D" id="3.30.420.40">
    <property type="match status" value="2"/>
</dbReference>
<dbReference type="NCBIfam" id="NF000756">
    <property type="entry name" value="PRK00047.1"/>
    <property type="match status" value="1"/>
</dbReference>
<feature type="compositionally biased region" description="Acidic residues" evidence="11">
    <location>
        <begin position="529"/>
        <end position="541"/>
    </location>
</feature>